<sequence length="266" mass="29332">MKLFNYDGVSCVMTAQEARAIRRRYDALHAEYGLGDRRVMIGVYTSSKSMLGIPVYHPRRFVRLGEMPEIFVDSPIAFNVIHHATDDMSTLVWQVTQVLASGGPHVHGVQLNTELPSLEQLQAIRKAFPELRIIQNLAPLMKKGVAGLELVAVANATAKAMNEEMPIGLITDVLIDASNGRGVPINAETANVWHRAFRSHFNYRELAIGVAGSLGPDKLDPVAELIQTEGVSVDAETNLRNGEDDLDLNLVMRYLEEVTAQASMKQ</sequence>
<organism evidence="1 2">
    <name type="scientific">Candidatus Vogelbacteria bacterium CG10_big_fil_rev_8_21_14_0_10_51_16</name>
    <dbReference type="NCBI Taxonomy" id="1975045"/>
    <lineage>
        <taxon>Bacteria</taxon>
        <taxon>Candidatus Vogeliibacteriota</taxon>
    </lineage>
</organism>
<name>A0A2H0REE6_9BACT</name>
<comment type="caution">
    <text evidence="1">The sequence shown here is derived from an EMBL/GenBank/DDBJ whole genome shotgun (WGS) entry which is preliminary data.</text>
</comment>
<evidence type="ECO:0000313" key="2">
    <source>
        <dbReference type="Proteomes" id="UP000228767"/>
    </source>
</evidence>
<protein>
    <recommendedName>
        <fullName evidence="3">Phosphoribosylanthranilate isomerase</fullName>
    </recommendedName>
</protein>
<dbReference type="EMBL" id="PCYI01000019">
    <property type="protein sequence ID" value="PIR44810.1"/>
    <property type="molecule type" value="Genomic_DNA"/>
</dbReference>
<dbReference type="Proteomes" id="UP000228767">
    <property type="component" value="Unassembled WGS sequence"/>
</dbReference>
<gene>
    <name evidence="1" type="ORF">COV10_02915</name>
</gene>
<proteinExistence type="predicted"/>
<reference evidence="1 2" key="1">
    <citation type="submission" date="2017-09" db="EMBL/GenBank/DDBJ databases">
        <title>Depth-based differentiation of microbial function through sediment-hosted aquifers and enrichment of novel symbionts in the deep terrestrial subsurface.</title>
        <authorList>
            <person name="Probst A.J."/>
            <person name="Ladd B."/>
            <person name="Jarett J.K."/>
            <person name="Geller-Mcgrath D.E."/>
            <person name="Sieber C.M."/>
            <person name="Emerson J.B."/>
            <person name="Anantharaman K."/>
            <person name="Thomas B.C."/>
            <person name="Malmstrom R."/>
            <person name="Stieglmeier M."/>
            <person name="Klingl A."/>
            <person name="Woyke T."/>
            <person name="Ryan C.M."/>
            <person name="Banfield J.F."/>
        </authorList>
    </citation>
    <scope>NUCLEOTIDE SEQUENCE [LARGE SCALE GENOMIC DNA]</scope>
    <source>
        <strain evidence="1">CG10_big_fil_rev_8_21_14_0_10_51_16</strain>
    </source>
</reference>
<dbReference type="AlphaFoldDB" id="A0A2H0REE6"/>
<evidence type="ECO:0000313" key="1">
    <source>
        <dbReference type="EMBL" id="PIR44810.1"/>
    </source>
</evidence>
<accession>A0A2H0REE6</accession>
<evidence type="ECO:0008006" key="3">
    <source>
        <dbReference type="Google" id="ProtNLM"/>
    </source>
</evidence>